<feature type="region of interest" description="Disordered" evidence="1">
    <location>
        <begin position="1"/>
        <end position="45"/>
    </location>
</feature>
<proteinExistence type="predicted"/>
<reference evidence="2" key="1">
    <citation type="submission" date="2023-06" db="EMBL/GenBank/DDBJ databases">
        <title>Genome-scale phylogeny and comparative genomics of the fungal order Sordariales.</title>
        <authorList>
            <consortium name="Lawrence Berkeley National Laboratory"/>
            <person name="Hensen N."/>
            <person name="Bonometti L."/>
            <person name="Westerberg I."/>
            <person name="Brannstrom I.O."/>
            <person name="Guillou S."/>
            <person name="Cros-Aarteil S."/>
            <person name="Calhoun S."/>
            <person name="Haridas S."/>
            <person name="Kuo A."/>
            <person name="Mondo S."/>
            <person name="Pangilinan J."/>
            <person name="Riley R."/>
            <person name="LaButti K."/>
            <person name="Andreopoulos B."/>
            <person name="Lipzen A."/>
            <person name="Chen C."/>
            <person name="Yanf M."/>
            <person name="Daum C."/>
            <person name="Ng V."/>
            <person name="Clum A."/>
            <person name="Steindorff A."/>
            <person name="Ohm R."/>
            <person name="Martin F."/>
            <person name="Silar P."/>
            <person name="Natvig D."/>
            <person name="Lalanne C."/>
            <person name="Gautier V."/>
            <person name="Ament-velasquez S.L."/>
            <person name="Kruys A."/>
            <person name="Hutchinson M.I."/>
            <person name="Powell A.J."/>
            <person name="Barry K."/>
            <person name="Miller A.N."/>
            <person name="Grigoriev I.V."/>
            <person name="Debuchy R."/>
            <person name="Gladieux P."/>
            <person name="Thoren M.H."/>
            <person name="Johannesson H."/>
        </authorList>
    </citation>
    <scope>NUCLEOTIDE SEQUENCE</scope>
    <source>
        <strain evidence="2">SMH3391-2</strain>
    </source>
</reference>
<dbReference type="EMBL" id="JAULSR010000011">
    <property type="protein sequence ID" value="KAK0609901.1"/>
    <property type="molecule type" value="Genomic_DNA"/>
</dbReference>
<dbReference type="AlphaFoldDB" id="A0AA39T0S1"/>
<organism evidence="2 3">
    <name type="scientific">Bombardia bombarda</name>
    <dbReference type="NCBI Taxonomy" id="252184"/>
    <lineage>
        <taxon>Eukaryota</taxon>
        <taxon>Fungi</taxon>
        <taxon>Dikarya</taxon>
        <taxon>Ascomycota</taxon>
        <taxon>Pezizomycotina</taxon>
        <taxon>Sordariomycetes</taxon>
        <taxon>Sordariomycetidae</taxon>
        <taxon>Sordariales</taxon>
        <taxon>Lasiosphaeriaceae</taxon>
        <taxon>Bombardia</taxon>
    </lineage>
</organism>
<evidence type="ECO:0000313" key="2">
    <source>
        <dbReference type="EMBL" id="KAK0609901.1"/>
    </source>
</evidence>
<name>A0AA39T0S1_9PEZI</name>
<keyword evidence="3" id="KW-1185">Reference proteome</keyword>
<dbReference type="Proteomes" id="UP001174934">
    <property type="component" value="Unassembled WGS sequence"/>
</dbReference>
<gene>
    <name evidence="2" type="ORF">B0T17DRAFT_512226</name>
</gene>
<evidence type="ECO:0000313" key="3">
    <source>
        <dbReference type="Proteomes" id="UP001174934"/>
    </source>
</evidence>
<sequence>MGRSYKGRNQGGRAKKPNPPTPSTPAKPKANTTGHQKNSGTLGIKEIEKTQDYMQHMNEAVHSKEELQTAGCILAELSQDELNRKIYCSRRECGRRARLLLRGLEDLPFSFLFFLAFDICGSAPRVTVGQIFNGSRQILHL</sequence>
<evidence type="ECO:0000256" key="1">
    <source>
        <dbReference type="SAM" id="MobiDB-lite"/>
    </source>
</evidence>
<protein>
    <submittedName>
        <fullName evidence="2">Uncharacterized protein</fullName>
    </submittedName>
</protein>
<accession>A0AA39T0S1</accession>
<comment type="caution">
    <text evidence="2">The sequence shown here is derived from an EMBL/GenBank/DDBJ whole genome shotgun (WGS) entry which is preliminary data.</text>
</comment>